<dbReference type="EC" id="3.6.4.13" evidence="1"/>
<evidence type="ECO:0000256" key="5">
    <source>
        <dbReference type="ARBA" id="ARBA00022840"/>
    </source>
</evidence>
<evidence type="ECO:0000256" key="3">
    <source>
        <dbReference type="ARBA" id="ARBA00022801"/>
    </source>
</evidence>
<gene>
    <name evidence="15" type="ORF">U0070_003406</name>
</gene>
<dbReference type="GO" id="GO:0030490">
    <property type="term" value="P:maturation of SSU-rRNA"/>
    <property type="evidence" value="ECO:0007669"/>
    <property type="project" value="InterPro"/>
</dbReference>
<dbReference type="Pfam" id="PF00270">
    <property type="entry name" value="DEAD"/>
    <property type="match status" value="1"/>
</dbReference>
<dbReference type="InterPro" id="IPR050079">
    <property type="entry name" value="DEAD_box_RNA_helicase"/>
</dbReference>
<evidence type="ECO:0000259" key="13">
    <source>
        <dbReference type="PROSITE" id="PS51194"/>
    </source>
</evidence>
<evidence type="ECO:0000256" key="2">
    <source>
        <dbReference type="ARBA" id="ARBA00022741"/>
    </source>
</evidence>
<dbReference type="GO" id="GO:0003724">
    <property type="term" value="F:RNA helicase activity"/>
    <property type="evidence" value="ECO:0007669"/>
    <property type="project" value="UniProtKB-EC"/>
</dbReference>
<dbReference type="CDD" id="cd18787">
    <property type="entry name" value="SF2_C_DEAD"/>
    <property type="match status" value="1"/>
</dbReference>
<evidence type="ECO:0000313" key="16">
    <source>
        <dbReference type="Proteomes" id="UP001488838"/>
    </source>
</evidence>
<dbReference type="InterPro" id="IPR001650">
    <property type="entry name" value="Helicase_C-like"/>
</dbReference>
<feature type="domain" description="Helicase C-terminal" evidence="13">
    <location>
        <begin position="313"/>
        <end position="426"/>
    </location>
</feature>
<proteinExistence type="inferred from homology"/>
<dbReference type="Pfam" id="PF00271">
    <property type="entry name" value="Helicase_C"/>
    <property type="match status" value="1"/>
</dbReference>
<evidence type="ECO:0000256" key="7">
    <source>
        <dbReference type="ARBA" id="ARBA00024355"/>
    </source>
</evidence>
<dbReference type="CDD" id="cd17957">
    <property type="entry name" value="DEADc_DDX52"/>
    <property type="match status" value="1"/>
</dbReference>
<feature type="short sequence motif" description="Q motif" evidence="10">
    <location>
        <begin position="167"/>
        <end position="195"/>
    </location>
</feature>
<dbReference type="InterPro" id="IPR014001">
    <property type="entry name" value="Helicase_ATP-bd"/>
</dbReference>
<feature type="domain" description="DEAD-box RNA helicase Q" evidence="14">
    <location>
        <begin position="167"/>
        <end position="195"/>
    </location>
</feature>
<dbReference type="PANTHER" id="PTHR47959:SF1">
    <property type="entry name" value="ATP-DEPENDENT RNA HELICASE DBPA"/>
    <property type="match status" value="1"/>
</dbReference>
<evidence type="ECO:0000256" key="6">
    <source>
        <dbReference type="ARBA" id="ARBA00022884"/>
    </source>
</evidence>
<dbReference type="PROSITE" id="PS51195">
    <property type="entry name" value="Q_MOTIF"/>
    <property type="match status" value="1"/>
</dbReference>
<feature type="compositionally biased region" description="Basic and acidic residues" evidence="11">
    <location>
        <begin position="70"/>
        <end position="83"/>
    </location>
</feature>
<protein>
    <recommendedName>
        <fullName evidence="8">Probable ATP-dependent RNA helicase DDX52</fullName>
        <ecNumber evidence="1">3.6.4.13</ecNumber>
    </recommendedName>
</protein>
<comment type="similarity">
    <text evidence="7">Belongs to the DEAD box helicase family. DDX52/ROK1 subfamily.</text>
</comment>
<evidence type="ECO:0000256" key="8">
    <source>
        <dbReference type="ARBA" id="ARBA00044533"/>
    </source>
</evidence>
<keyword evidence="2" id="KW-0547">Nucleotide-binding</keyword>
<reference evidence="15 16" key="1">
    <citation type="journal article" date="2023" name="bioRxiv">
        <title>Conserved and derived expression patterns and positive selection on dental genes reveal complex evolutionary context of ever-growing rodent molars.</title>
        <authorList>
            <person name="Calamari Z.T."/>
            <person name="Song A."/>
            <person name="Cohen E."/>
            <person name="Akter M."/>
            <person name="Roy R.D."/>
            <person name="Hallikas O."/>
            <person name="Christensen M.M."/>
            <person name="Li P."/>
            <person name="Marangoni P."/>
            <person name="Jernvall J."/>
            <person name="Klein O.D."/>
        </authorList>
    </citation>
    <scope>NUCLEOTIDE SEQUENCE [LARGE SCALE GENOMIC DNA]</scope>
    <source>
        <strain evidence="15">V071</strain>
    </source>
</reference>
<dbReference type="SMART" id="SM00487">
    <property type="entry name" value="DEXDc"/>
    <property type="match status" value="1"/>
</dbReference>
<dbReference type="PANTHER" id="PTHR47959">
    <property type="entry name" value="ATP-DEPENDENT RNA HELICASE RHLE-RELATED"/>
    <property type="match status" value="1"/>
</dbReference>
<evidence type="ECO:0000256" key="4">
    <source>
        <dbReference type="ARBA" id="ARBA00022806"/>
    </source>
</evidence>
<keyword evidence="16" id="KW-1185">Reference proteome</keyword>
<accession>A0AAW0JUL0</accession>
<keyword evidence="3" id="KW-0378">Hydrolase</keyword>
<sequence length="426" mass="48368">MDAYDLFRRLGAGAKFDVKRFSADAARFQVGKRKCDPDSSEVLQGLDFFGNKKSVSDECGTLQTHQELQNEEKTEGYLLERSKEPRKKKRKKMISEITAQEDFDTTIQWTSSVEAKIQEEKKAKEEKKLTSGKLEHLRKEKINFFRNKHKIHVQGTDLPDPIATFQQLEQEYKISSRLLQNILDAGFQVPTPIQMQAIPVMLHGRELLASAPTGSGKTLAFSIPILMQLKQPANKGFRALVISPTRELASQAPQSLSVEWLIVDESDKLFEDGKTGFRDQLASIFLACTSHKVKRAMFSATFAYDVEQWCKLNLDNVVIGFNPPVLVFVQSIERAKELFHELIYEGINVDVIHAERTQQQRDNTVHSFRAGKIWVLICTALLARGIDFKGVNLVINYDFPTSSVEYIHRIALPMLSSTLVVLYLNT</sequence>
<comment type="caution">
    <text evidence="15">The sequence shown here is derived from an EMBL/GenBank/DDBJ whole genome shotgun (WGS) entry which is preliminary data.</text>
</comment>
<name>A0AAW0JUL0_MYOGA</name>
<dbReference type="SUPFAM" id="SSF52540">
    <property type="entry name" value="P-loop containing nucleoside triphosphate hydrolases"/>
    <property type="match status" value="1"/>
</dbReference>
<dbReference type="GO" id="GO:0005524">
    <property type="term" value="F:ATP binding"/>
    <property type="evidence" value="ECO:0007669"/>
    <property type="project" value="UniProtKB-KW"/>
</dbReference>
<dbReference type="PROSITE" id="PS51192">
    <property type="entry name" value="HELICASE_ATP_BIND_1"/>
    <property type="match status" value="1"/>
</dbReference>
<dbReference type="InterPro" id="IPR044764">
    <property type="entry name" value="DDX52/Rok1_DEADc"/>
</dbReference>
<keyword evidence="4" id="KW-0347">Helicase</keyword>
<comment type="catalytic activity">
    <reaction evidence="9">
        <text>ATP + H2O = ADP + phosphate + H(+)</text>
        <dbReference type="Rhea" id="RHEA:13065"/>
        <dbReference type="ChEBI" id="CHEBI:15377"/>
        <dbReference type="ChEBI" id="CHEBI:15378"/>
        <dbReference type="ChEBI" id="CHEBI:30616"/>
        <dbReference type="ChEBI" id="CHEBI:43474"/>
        <dbReference type="ChEBI" id="CHEBI:456216"/>
        <dbReference type="EC" id="3.6.4.13"/>
    </reaction>
</comment>
<dbReference type="SMART" id="SM00490">
    <property type="entry name" value="HELICc"/>
    <property type="match status" value="1"/>
</dbReference>
<dbReference type="Proteomes" id="UP001488838">
    <property type="component" value="Unassembled WGS sequence"/>
</dbReference>
<keyword evidence="6" id="KW-0694">RNA-binding</keyword>
<dbReference type="AlphaFoldDB" id="A0AAW0JUL0"/>
<feature type="region of interest" description="Disordered" evidence="11">
    <location>
        <begin position="70"/>
        <end position="91"/>
    </location>
</feature>
<evidence type="ECO:0000256" key="10">
    <source>
        <dbReference type="PROSITE-ProRule" id="PRU00552"/>
    </source>
</evidence>
<dbReference type="GO" id="GO:0005829">
    <property type="term" value="C:cytosol"/>
    <property type="evidence" value="ECO:0007669"/>
    <property type="project" value="TreeGrafter"/>
</dbReference>
<dbReference type="InterPro" id="IPR011545">
    <property type="entry name" value="DEAD/DEAH_box_helicase_dom"/>
</dbReference>
<keyword evidence="5" id="KW-0067">ATP-binding</keyword>
<evidence type="ECO:0000256" key="11">
    <source>
        <dbReference type="SAM" id="MobiDB-lite"/>
    </source>
</evidence>
<evidence type="ECO:0000256" key="9">
    <source>
        <dbReference type="ARBA" id="ARBA00047984"/>
    </source>
</evidence>
<evidence type="ECO:0000259" key="12">
    <source>
        <dbReference type="PROSITE" id="PS51192"/>
    </source>
</evidence>
<dbReference type="PROSITE" id="PS51194">
    <property type="entry name" value="HELICASE_CTER"/>
    <property type="match status" value="1"/>
</dbReference>
<dbReference type="InterPro" id="IPR027417">
    <property type="entry name" value="P-loop_NTPase"/>
</dbReference>
<dbReference type="Gene3D" id="3.40.50.300">
    <property type="entry name" value="P-loop containing nucleotide triphosphate hydrolases"/>
    <property type="match status" value="3"/>
</dbReference>
<organism evidence="15 16">
    <name type="scientific">Myodes glareolus</name>
    <name type="common">Bank vole</name>
    <name type="synonym">Clethrionomys glareolus</name>
    <dbReference type="NCBI Taxonomy" id="447135"/>
    <lineage>
        <taxon>Eukaryota</taxon>
        <taxon>Metazoa</taxon>
        <taxon>Chordata</taxon>
        <taxon>Craniata</taxon>
        <taxon>Vertebrata</taxon>
        <taxon>Euteleostomi</taxon>
        <taxon>Mammalia</taxon>
        <taxon>Eutheria</taxon>
        <taxon>Euarchontoglires</taxon>
        <taxon>Glires</taxon>
        <taxon>Rodentia</taxon>
        <taxon>Myomorpha</taxon>
        <taxon>Muroidea</taxon>
        <taxon>Cricetidae</taxon>
        <taxon>Arvicolinae</taxon>
        <taxon>Myodes</taxon>
    </lineage>
</organism>
<dbReference type="GO" id="GO:0003723">
    <property type="term" value="F:RNA binding"/>
    <property type="evidence" value="ECO:0007669"/>
    <property type="project" value="UniProtKB-KW"/>
</dbReference>
<evidence type="ECO:0000259" key="14">
    <source>
        <dbReference type="PROSITE" id="PS51195"/>
    </source>
</evidence>
<dbReference type="EMBL" id="JBBHLL010000019">
    <property type="protein sequence ID" value="KAK7829951.1"/>
    <property type="molecule type" value="Genomic_DNA"/>
</dbReference>
<dbReference type="GO" id="GO:0016787">
    <property type="term" value="F:hydrolase activity"/>
    <property type="evidence" value="ECO:0007669"/>
    <property type="project" value="UniProtKB-KW"/>
</dbReference>
<feature type="domain" description="Helicase ATP-binding" evidence="12">
    <location>
        <begin position="198"/>
        <end position="320"/>
    </location>
</feature>
<evidence type="ECO:0000313" key="15">
    <source>
        <dbReference type="EMBL" id="KAK7829951.1"/>
    </source>
</evidence>
<evidence type="ECO:0000256" key="1">
    <source>
        <dbReference type="ARBA" id="ARBA00012552"/>
    </source>
</evidence>
<dbReference type="InterPro" id="IPR014014">
    <property type="entry name" value="RNA_helicase_DEAD_Q_motif"/>
</dbReference>